<evidence type="ECO:0000256" key="1">
    <source>
        <dbReference type="SAM" id="Phobius"/>
    </source>
</evidence>
<keyword evidence="1" id="KW-1133">Transmembrane helix</keyword>
<proteinExistence type="predicted"/>
<dbReference type="AlphaFoldDB" id="A0A975GBG2"/>
<evidence type="ECO:0000313" key="2">
    <source>
        <dbReference type="EMBL" id="QSZ40626.1"/>
    </source>
</evidence>
<dbReference type="KEGG" id="saqt:GJV85_00330"/>
<name>A0A975GBG2_9BACT</name>
<dbReference type="Proteomes" id="UP000671852">
    <property type="component" value="Chromosome"/>
</dbReference>
<keyword evidence="1" id="KW-0472">Membrane</keyword>
<dbReference type="InterPro" id="IPR019198">
    <property type="entry name" value="Beta_propeller_containing"/>
</dbReference>
<feature type="transmembrane region" description="Helical" evidence="1">
    <location>
        <begin position="21"/>
        <end position="37"/>
    </location>
</feature>
<keyword evidence="3" id="KW-1185">Reference proteome</keyword>
<organism evidence="2 3">
    <name type="scientific">Sulfurimonas aquatica</name>
    <dbReference type="NCBI Taxonomy" id="2672570"/>
    <lineage>
        <taxon>Bacteria</taxon>
        <taxon>Pseudomonadati</taxon>
        <taxon>Campylobacterota</taxon>
        <taxon>Epsilonproteobacteria</taxon>
        <taxon>Campylobacterales</taxon>
        <taxon>Sulfurimonadaceae</taxon>
        <taxon>Sulfurimonas</taxon>
    </lineage>
</organism>
<dbReference type="Pfam" id="PF09826">
    <property type="entry name" value="Beta_propel"/>
    <property type="match status" value="1"/>
</dbReference>
<keyword evidence="1" id="KW-0812">Transmembrane</keyword>
<protein>
    <recommendedName>
        <fullName evidence="4">Beta propeller domain-containing protein</fullName>
    </recommendedName>
</protein>
<reference evidence="2" key="1">
    <citation type="submission" date="2019-11" db="EMBL/GenBank/DDBJ databases">
        <authorList>
            <person name="Kojima H."/>
        </authorList>
    </citation>
    <scope>NUCLEOTIDE SEQUENCE</scope>
    <source>
        <strain evidence="2">H1576</strain>
    </source>
</reference>
<dbReference type="EMBL" id="CP046072">
    <property type="protein sequence ID" value="QSZ40626.1"/>
    <property type="molecule type" value="Genomic_DNA"/>
</dbReference>
<evidence type="ECO:0008006" key="4">
    <source>
        <dbReference type="Google" id="ProtNLM"/>
    </source>
</evidence>
<accession>A0A975GBG2</accession>
<gene>
    <name evidence="2" type="ORF">GJV85_00330</name>
</gene>
<evidence type="ECO:0000313" key="3">
    <source>
        <dbReference type="Proteomes" id="UP000671852"/>
    </source>
</evidence>
<reference evidence="2" key="2">
    <citation type="submission" date="2021-04" db="EMBL/GenBank/DDBJ databases">
        <title>Isolation and characterization of a novel species of the genus Sulfurimonas.</title>
        <authorList>
            <person name="Fukui M."/>
        </authorList>
    </citation>
    <scope>NUCLEOTIDE SEQUENCE</scope>
    <source>
        <strain evidence="2">H1576</strain>
    </source>
</reference>
<sequence>MGYEYYSLICYTYVISSKHRSLLMRLLTLLTMLFYLLQASETLRIQKGWQLIGVPTTLDVEQLLNNENVDIVWGFDANTQSWMGYSPEVQKNTQIVASYKQLTSLKPYQAMLILSKENWSLEYEPEQNLQSPKNSSIELLTGWNLVALPQKSIISDKLFGDALVWKFSQGSDWQTNKNDLNFPSIESITLGEGLWVKSESNVNIDINTKSSELSTFNSEESMLSYIRKMVRMNEYYSYSFALLETTDTAVLNNVATPSTSDETAKDTTSTNLQESGVDEGDILKHDGVHIFSVDNSNHKIIITSFTNIARQIYTPINSIDYTDKYITSMYLQNSRLVVVSNANNYNYYSYSIAMPSQYSSSFNIDIYDISDINSISLTATHNVEGYYVDSRLIDNNFYLISSFSPFLVYSYNKIDEYRYDYENPTITSEKLTPKITSNGVTSELINPLKFYAPIKLNQRANITSISSFNIDSGVYNNTSSFLGNSTTQYVSTSSIYLVSNEYPLYYDFTNYKEQQMIYHFSLDENLSYKSRGLVEGRMLNQFSMSEKDEYLRVATTSGWAWWGGGETTNSIYTLKDVDKELQMQATLTGLGKEGETIRAVRFMGDRGYVVTFRQTDPLYTIDLSDPTNPQTVGELSIPGFSSYLHVVDENRVLSIGRNADESGIAQELQFQLFDVSDFTNPKLADKIQIGDRYSYSEAEHNHKAFTYRASDLMFGVPYRNYSSSYSEHFGIYQIDGMSIKAITAIDSDNSNWGDVGRGLLFDLDSSSYGALFKGSNIISKNLGVTK</sequence>